<evidence type="ECO:0000313" key="7">
    <source>
        <dbReference type="Proteomes" id="UP001500051"/>
    </source>
</evidence>
<evidence type="ECO:0000259" key="5">
    <source>
        <dbReference type="Pfam" id="PF01593"/>
    </source>
</evidence>
<dbReference type="EMBL" id="BAAAYX010000002">
    <property type="protein sequence ID" value="GAA3693221.1"/>
    <property type="molecule type" value="Genomic_DNA"/>
</dbReference>
<dbReference type="PANTHER" id="PTHR10668">
    <property type="entry name" value="PHYTOENE DEHYDROGENASE"/>
    <property type="match status" value="1"/>
</dbReference>
<evidence type="ECO:0000256" key="3">
    <source>
        <dbReference type="ARBA" id="ARBA00040298"/>
    </source>
</evidence>
<name>A0ABP7CMC7_9ACTN</name>
<comment type="function">
    <text evidence="1">Probable oxidoreductase that may play a role as regulator of mitochondrial function.</text>
</comment>
<protein>
    <recommendedName>
        <fullName evidence="3">Pyridine nucleotide-disulfide oxidoreductase domain-containing protein 2</fullName>
    </recommendedName>
</protein>
<dbReference type="Pfam" id="PF01593">
    <property type="entry name" value="Amino_oxidase"/>
    <property type="match status" value="1"/>
</dbReference>
<reference evidence="7" key="1">
    <citation type="journal article" date="2019" name="Int. J. Syst. Evol. Microbiol.">
        <title>The Global Catalogue of Microorganisms (GCM) 10K type strain sequencing project: providing services to taxonomists for standard genome sequencing and annotation.</title>
        <authorList>
            <consortium name="The Broad Institute Genomics Platform"/>
            <consortium name="The Broad Institute Genome Sequencing Center for Infectious Disease"/>
            <person name="Wu L."/>
            <person name="Ma J."/>
        </authorList>
    </citation>
    <scope>NUCLEOTIDE SEQUENCE [LARGE SCALE GENOMIC DNA]</scope>
    <source>
        <strain evidence="7">JCM 16548</strain>
    </source>
</reference>
<gene>
    <name evidence="6" type="ORF">GCM10022204_06090</name>
</gene>
<organism evidence="6 7">
    <name type="scientific">Microlunatus aurantiacus</name>
    <dbReference type="NCBI Taxonomy" id="446786"/>
    <lineage>
        <taxon>Bacteria</taxon>
        <taxon>Bacillati</taxon>
        <taxon>Actinomycetota</taxon>
        <taxon>Actinomycetes</taxon>
        <taxon>Propionibacteriales</taxon>
        <taxon>Propionibacteriaceae</taxon>
        <taxon>Microlunatus</taxon>
    </lineage>
</organism>
<evidence type="ECO:0000256" key="2">
    <source>
        <dbReference type="ARBA" id="ARBA00038825"/>
    </source>
</evidence>
<sequence length="534" mass="55749">MSSAPPTVAGPAPDHDRDRAPDTDVLVVGGGHNGLVAAAYLARAGVAVTVLEAGDRFGGAVASARLFAGVDVSLSRFSYLVSLLPQQIIDDLGLDLELRSRRIASYTPTADGGLLIERQPGEATRASFAAGPGLAAYAAFQALEADLHRFATALAPTLTAPLPRAADVRAAVGDQLWSDLVERPIGELVERTVTDDHLRGIVLTDALIGTFAGAHSPELAQNRCFLYHVIGNGTGEWKVPVGGMGTVAVALESAARAAGAALRTGAEVVAVEPHDGGVTVRLADGEHLTARTVLANCAPATLAGLLGGAAARPEGAQVKINIVLRRLPAFRSGIDPATGFAGTLHLHQSYRELEEAYASAAAGRTPHPLPCESYCHSLTDPSIVSPALREQGYHTLTIFGLHTPARLFDHDHDAVRDQVLRAALTSLESVLAEPLDDCIARDAHGEPCIEVMSPQDVEREARLPGGQIFHGDLDWPWLADDEEAGTPARRWGVATSHPAILLCGSGARRGGAVSGLGGHNAAMAVLEARDRAEA</sequence>
<dbReference type="Gene3D" id="3.50.50.60">
    <property type="entry name" value="FAD/NAD(P)-binding domain"/>
    <property type="match status" value="2"/>
</dbReference>
<dbReference type="RefSeq" id="WP_344810789.1">
    <property type="nucleotide sequence ID" value="NZ_BAAAYX010000002.1"/>
</dbReference>
<dbReference type="InterPro" id="IPR002937">
    <property type="entry name" value="Amino_oxidase"/>
</dbReference>
<dbReference type="InterPro" id="IPR036188">
    <property type="entry name" value="FAD/NAD-bd_sf"/>
</dbReference>
<feature type="region of interest" description="Disordered" evidence="4">
    <location>
        <begin position="1"/>
        <end position="21"/>
    </location>
</feature>
<accession>A0ABP7CMC7</accession>
<dbReference type="PANTHER" id="PTHR10668:SF103">
    <property type="entry name" value="PYRIDINE NUCLEOTIDE-DISULFIDE OXIDOREDUCTASE DOMAIN-CONTAINING PROTEIN 2"/>
    <property type="match status" value="1"/>
</dbReference>
<comment type="subunit">
    <text evidence="2">Interacts with COX5B; this interaction may contribute to localize PYROXD2 to the inner face of the inner mitochondrial membrane.</text>
</comment>
<evidence type="ECO:0000313" key="6">
    <source>
        <dbReference type="EMBL" id="GAA3693221.1"/>
    </source>
</evidence>
<comment type="caution">
    <text evidence="6">The sequence shown here is derived from an EMBL/GenBank/DDBJ whole genome shotgun (WGS) entry which is preliminary data.</text>
</comment>
<keyword evidence="7" id="KW-1185">Reference proteome</keyword>
<evidence type="ECO:0000256" key="4">
    <source>
        <dbReference type="SAM" id="MobiDB-lite"/>
    </source>
</evidence>
<dbReference type="SUPFAM" id="SSF51905">
    <property type="entry name" value="FAD/NAD(P)-binding domain"/>
    <property type="match status" value="1"/>
</dbReference>
<evidence type="ECO:0000256" key="1">
    <source>
        <dbReference type="ARBA" id="ARBA00037217"/>
    </source>
</evidence>
<dbReference type="Proteomes" id="UP001500051">
    <property type="component" value="Unassembled WGS sequence"/>
</dbReference>
<proteinExistence type="predicted"/>
<feature type="domain" description="Amine oxidase" evidence="5">
    <location>
        <begin position="34"/>
        <end position="303"/>
    </location>
</feature>